<organism evidence="1 2">
    <name type="scientific">Phascolarctobacterium succinatutens YIT 12067</name>
    <dbReference type="NCBI Taxonomy" id="626939"/>
    <lineage>
        <taxon>Bacteria</taxon>
        <taxon>Bacillati</taxon>
        <taxon>Bacillota</taxon>
        <taxon>Negativicutes</taxon>
        <taxon>Acidaminococcales</taxon>
        <taxon>Acidaminococcaceae</taxon>
        <taxon>Phascolarctobacterium</taxon>
    </lineage>
</organism>
<dbReference type="EMBL" id="AEVN01000102">
    <property type="protein sequence ID" value="EFY04112.1"/>
    <property type="molecule type" value="Genomic_DNA"/>
</dbReference>
<dbReference type="HOGENOM" id="CLU_196033_0_0_9"/>
<accession>E8LGF6</accession>
<dbReference type="AlphaFoldDB" id="E8LGF6"/>
<dbReference type="Proteomes" id="UP000004923">
    <property type="component" value="Unassembled WGS sequence"/>
</dbReference>
<evidence type="ECO:0008006" key="3">
    <source>
        <dbReference type="Google" id="ProtNLM"/>
    </source>
</evidence>
<dbReference type="InterPro" id="IPR014942">
    <property type="entry name" value="AbiEii"/>
</dbReference>
<proteinExistence type="predicted"/>
<dbReference type="OrthoDB" id="9780929at2"/>
<reference evidence="1 2" key="1">
    <citation type="submission" date="2011-01" db="EMBL/GenBank/DDBJ databases">
        <authorList>
            <person name="Weinstock G."/>
            <person name="Sodergren E."/>
            <person name="Clifton S."/>
            <person name="Fulton L."/>
            <person name="Fulton B."/>
            <person name="Courtney L."/>
            <person name="Fronick C."/>
            <person name="Harrison M."/>
            <person name="Strong C."/>
            <person name="Farmer C."/>
            <person name="Delahaunty K."/>
            <person name="Markovic C."/>
            <person name="Hall O."/>
            <person name="Minx P."/>
            <person name="Tomlinson C."/>
            <person name="Mitreva M."/>
            <person name="Hou S."/>
            <person name="Chen J."/>
            <person name="Wollam A."/>
            <person name="Pepin K.H."/>
            <person name="Johnson M."/>
            <person name="Bhonagiri V."/>
            <person name="Zhang X."/>
            <person name="Suruliraj S."/>
            <person name="Warren W."/>
            <person name="Chinwalla A."/>
            <person name="Mardis E.R."/>
            <person name="Wilson R.K."/>
        </authorList>
    </citation>
    <scope>NUCLEOTIDE SEQUENCE [LARGE SCALE GENOMIC DNA]</scope>
    <source>
        <strain evidence="1 2">YIT 12067</strain>
    </source>
</reference>
<name>E8LGF6_9FIRM</name>
<protein>
    <recommendedName>
        <fullName evidence="3">Nucleotidyl transferase AbiEii/AbiGii toxin family protein</fullName>
    </recommendedName>
</protein>
<dbReference type="eggNOG" id="COG2253">
    <property type="taxonomic scope" value="Bacteria"/>
</dbReference>
<sequence>MVYLHEDREQFLQALRLTYKQTRQMMQIIEKDYYVTVLLKLLAEKIPFIVFKGGTSLSKCHKVIRRFSEDIDLTIDVSLS</sequence>
<gene>
    <name evidence="1" type="ORF">HMPREF9443_01972</name>
</gene>
<dbReference type="Pfam" id="PF08843">
    <property type="entry name" value="AbiEii"/>
    <property type="match status" value="1"/>
</dbReference>
<comment type="caution">
    <text evidence="1">The sequence shown here is derived from an EMBL/GenBank/DDBJ whole genome shotgun (WGS) entry which is preliminary data.</text>
</comment>
<dbReference type="Gene3D" id="3.10.450.620">
    <property type="entry name" value="JHP933, nucleotidyltransferase-like core domain"/>
    <property type="match status" value="1"/>
</dbReference>
<evidence type="ECO:0000313" key="2">
    <source>
        <dbReference type="Proteomes" id="UP000004923"/>
    </source>
</evidence>
<evidence type="ECO:0000313" key="1">
    <source>
        <dbReference type="EMBL" id="EFY04112.1"/>
    </source>
</evidence>
<keyword evidence="2" id="KW-1185">Reference proteome</keyword>